<evidence type="ECO:0000256" key="1">
    <source>
        <dbReference type="ARBA" id="ARBA00004163"/>
    </source>
</evidence>
<feature type="transmembrane region" description="Helical" evidence="12">
    <location>
        <begin position="196"/>
        <end position="215"/>
    </location>
</feature>
<keyword evidence="7" id="KW-0931">ER-Golgi transport</keyword>
<comment type="similarity">
    <text evidence="2">Belongs to the USE1 family.</text>
</comment>
<evidence type="ECO:0000256" key="5">
    <source>
        <dbReference type="ARBA" id="ARBA00022692"/>
    </source>
</evidence>
<evidence type="ECO:0000256" key="8">
    <source>
        <dbReference type="ARBA" id="ARBA00022927"/>
    </source>
</evidence>
<evidence type="ECO:0000256" key="3">
    <source>
        <dbReference type="ARBA" id="ARBA00015843"/>
    </source>
</evidence>
<dbReference type="CTD" id="55850"/>
<dbReference type="Pfam" id="PF09753">
    <property type="entry name" value="Use1"/>
    <property type="match status" value="1"/>
</dbReference>
<dbReference type="Proteomes" id="UP000192223">
    <property type="component" value="Unplaced"/>
</dbReference>
<dbReference type="CDD" id="cd15860">
    <property type="entry name" value="SNARE_USE1"/>
    <property type="match status" value="1"/>
</dbReference>
<evidence type="ECO:0000256" key="6">
    <source>
        <dbReference type="ARBA" id="ARBA00022824"/>
    </source>
</evidence>
<keyword evidence="6" id="KW-0256">Endoplasmic reticulum</keyword>
<dbReference type="GeneID" id="108742800"/>
<proteinExistence type="inferred from homology"/>
<keyword evidence="4" id="KW-0813">Transport</keyword>
<evidence type="ECO:0000256" key="2">
    <source>
        <dbReference type="ARBA" id="ARBA00007891"/>
    </source>
</evidence>
<evidence type="ECO:0000256" key="11">
    <source>
        <dbReference type="ARBA" id="ARBA00032711"/>
    </source>
</evidence>
<dbReference type="GO" id="GO:0005484">
    <property type="term" value="F:SNAP receptor activity"/>
    <property type="evidence" value="ECO:0007669"/>
    <property type="project" value="TreeGrafter"/>
</dbReference>
<dbReference type="GO" id="GO:0015031">
    <property type="term" value="P:protein transport"/>
    <property type="evidence" value="ECO:0007669"/>
    <property type="project" value="UniProtKB-KW"/>
</dbReference>
<keyword evidence="10 12" id="KW-0472">Membrane</keyword>
<evidence type="ECO:0000256" key="4">
    <source>
        <dbReference type="ARBA" id="ARBA00022448"/>
    </source>
</evidence>
<protein>
    <recommendedName>
        <fullName evidence="3">Vesicle transport protein USE1</fullName>
    </recommendedName>
    <alternativeName>
        <fullName evidence="11">USE1-like protein</fullName>
    </alternativeName>
</protein>
<accession>A0A1W4XC80</accession>
<evidence type="ECO:0000256" key="10">
    <source>
        <dbReference type="ARBA" id="ARBA00023136"/>
    </source>
</evidence>
<evidence type="ECO:0000256" key="12">
    <source>
        <dbReference type="SAM" id="Phobius"/>
    </source>
</evidence>
<name>A0A1W4XC80_AGRPL</name>
<keyword evidence="9 12" id="KW-1133">Transmembrane helix</keyword>
<dbReference type="GO" id="GO:0031201">
    <property type="term" value="C:SNARE complex"/>
    <property type="evidence" value="ECO:0007669"/>
    <property type="project" value="TreeGrafter"/>
</dbReference>
<keyword evidence="5 12" id="KW-0812">Transmembrane</keyword>
<reference evidence="14" key="1">
    <citation type="submission" date="2025-08" db="UniProtKB">
        <authorList>
            <consortium name="RefSeq"/>
        </authorList>
    </citation>
    <scope>IDENTIFICATION</scope>
    <source>
        <tissue evidence="14">Entire body</tissue>
    </source>
</reference>
<dbReference type="PANTHER" id="PTHR13050:SF7">
    <property type="entry name" value="VESICLE TRANSPORT PROTEIN USE1"/>
    <property type="match status" value="1"/>
</dbReference>
<dbReference type="GO" id="GO:0005789">
    <property type="term" value="C:endoplasmic reticulum membrane"/>
    <property type="evidence" value="ECO:0007669"/>
    <property type="project" value="UniProtKB-SubCell"/>
</dbReference>
<keyword evidence="13" id="KW-1185">Reference proteome</keyword>
<evidence type="ECO:0000313" key="14">
    <source>
        <dbReference type="RefSeq" id="XP_018333624.1"/>
    </source>
</evidence>
<dbReference type="AlphaFoldDB" id="A0A1W4XC80"/>
<dbReference type="GO" id="GO:0006890">
    <property type="term" value="P:retrograde vesicle-mediated transport, Golgi to endoplasmic reticulum"/>
    <property type="evidence" value="ECO:0007669"/>
    <property type="project" value="TreeGrafter"/>
</dbReference>
<dbReference type="RefSeq" id="XP_018333624.1">
    <property type="nucleotide sequence ID" value="XM_018478122.2"/>
</dbReference>
<dbReference type="OrthoDB" id="4506189at2759"/>
<keyword evidence="8" id="KW-0653">Protein transport</keyword>
<evidence type="ECO:0000256" key="7">
    <source>
        <dbReference type="ARBA" id="ARBA00022892"/>
    </source>
</evidence>
<comment type="subcellular location">
    <subcellularLocation>
        <location evidence="1">Endoplasmic reticulum membrane</location>
        <topology evidence="1">Single-pass type IV membrane protein</topology>
    </subcellularLocation>
</comment>
<dbReference type="InterPro" id="IPR019150">
    <property type="entry name" value="Vesicle_transport_protein_Use1"/>
</dbReference>
<evidence type="ECO:0000313" key="13">
    <source>
        <dbReference type="Proteomes" id="UP000192223"/>
    </source>
</evidence>
<dbReference type="PANTHER" id="PTHR13050">
    <property type="entry name" value="USE1-LIKE PROTEIN"/>
    <property type="match status" value="1"/>
</dbReference>
<sequence>MVLSRTETNLRRLLAKCDLMVKTNQKGDERFPKYLDSLENMLKQLSELPEKPPREATAEYSKRITSLRILLGLNVSEELRKYQFENLPLTNTGVKENNDLSDREKLLGLRQRQVYQATTGLDEIIDYNQQLQEKIAEEMLTMAKNLKEQSELANKIIKKDTEVISRSSQLSEENFIKLKTESSTLTEQSRKAWKCWLWILLLIVLVVFIYMVLFMKIMKKKR</sequence>
<evidence type="ECO:0000256" key="9">
    <source>
        <dbReference type="ARBA" id="ARBA00022989"/>
    </source>
</evidence>
<gene>
    <name evidence="14" type="primary">LOC108742800</name>
</gene>
<organism evidence="13 14">
    <name type="scientific">Agrilus planipennis</name>
    <name type="common">Emerald ash borer</name>
    <name type="synonym">Agrilus marcopoli</name>
    <dbReference type="NCBI Taxonomy" id="224129"/>
    <lineage>
        <taxon>Eukaryota</taxon>
        <taxon>Metazoa</taxon>
        <taxon>Ecdysozoa</taxon>
        <taxon>Arthropoda</taxon>
        <taxon>Hexapoda</taxon>
        <taxon>Insecta</taxon>
        <taxon>Pterygota</taxon>
        <taxon>Neoptera</taxon>
        <taxon>Endopterygota</taxon>
        <taxon>Coleoptera</taxon>
        <taxon>Polyphaga</taxon>
        <taxon>Elateriformia</taxon>
        <taxon>Buprestoidea</taxon>
        <taxon>Buprestidae</taxon>
        <taxon>Agrilinae</taxon>
        <taxon>Agrilus</taxon>
    </lineage>
</organism>